<reference evidence="3 4" key="1">
    <citation type="submission" date="2022-11" db="EMBL/GenBank/DDBJ databases">
        <title>Nonomuraea corallina sp. nov., a new species of the genus Nonomuraea isolated from sea side sediment in Thai sea.</title>
        <authorList>
            <person name="Ngamcharungchit C."/>
            <person name="Matsumoto A."/>
            <person name="Suriyachadkun C."/>
            <person name="Panbangred W."/>
            <person name="Inahashi Y."/>
            <person name="Intra B."/>
        </authorList>
    </citation>
    <scope>NUCLEOTIDE SEQUENCE [LARGE SCALE GENOMIC DNA]</scope>
    <source>
        <strain evidence="3 4">DSM 43553</strain>
    </source>
</reference>
<keyword evidence="2" id="KW-0472">Membrane</keyword>
<name>A0ABT4SZA3_9ACTN</name>
<keyword evidence="4" id="KW-1185">Reference proteome</keyword>
<protein>
    <recommendedName>
        <fullName evidence="5">Serine/threonine protein kinase</fullName>
    </recommendedName>
</protein>
<gene>
    <name evidence="3" type="ORF">OUY24_18350</name>
</gene>
<keyword evidence="2" id="KW-1133">Transmembrane helix</keyword>
<evidence type="ECO:0000313" key="4">
    <source>
        <dbReference type="Proteomes" id="UP001212498"/>
    </source>
</evidence>
<evidence type="ECO:0000256" key="2">
    <source>
        <dbReference type="SAM" id="Phobius"/>
    </source>
</evidence>
<sequence length="222" mass="23639">MSQTRQDGDQADPSGHYYGDPSQQPSRKWTKETILAVLSLALAVTVLFFGDGWFRGEDDPPPAAATTSPSAHPASTAPSSSAPTPSQTPSPEPSAAPSVRWTGVVRLGAGVDLDQLPPTIRTSDENADIAESSSFFVSSIAAHEQSLAPWSDSTAPTRQQCVEALSTQGTTEWGESGKEEVETGAIFCLRTSEGRIAAMKMKDDSYHNMRATVKVWDPADSL</sequence>
<evidence type="ECO:0000313" key="3">
    <source>
        <dbReference type="EMBL" id="MDA0642593.1"/>
    </source>
</evidence>
<dbReference type="EMBL" id="JAPNUD010000045">
    <property type="protein sequence ID" value="MDA0642593.1"/>
    <property type="molecule type" value="Genomic_DNA"/>
</dbReference>
<organism evidence="3 4">
    <name type="scientific">Nonomuraea ferruginea</name>
    <dbReference type="NCBI Taxonomy" id="46174"/>
    <lineage>
        <taxon>Bacteria</taxon>
        <taxon>Bacillati</taxon>
        <taxon>Actinomycetota</taxon>
        <taxon>Actinomycetes</taxon>
        <taxon>Streptosporangiales</taxon>
        <taxon>Streptosporangiaceae</taxon>
        <taxon>Nonomuraea</taxon>
    </lineage>
</organism>
<feature type="region of interest" description="Disordered" evidence="1">
    <location>
        <begin position="1"/>
        <end position="26"/>
    </location>
</feature>
<feature type="region of interest" description="Disordered" evidence="1">
    <location>
        <begin position="59"/>
        <end position="99"/>
    </location>
</feature>
<feature type="transmembrane region" description="Helical" evidence="2">
    <location>
        <begin position="34"/>
        <end position="54"/>
    </location>
</feature>
<dbReference type="Proteomes" id="UP001212498">
    <property type="component" value="Unassembled WGS sequence"/>
</dbReference>
<proteinExistence type="predicted"/>
<evidence type="ECO:0000256" key="1">
    <source>
        <dbReference type="SAM" id="MobiDB-lite"/>
    </source>
</evidence>
<feature type="compositionally biased region" description="Low complexity" evidence="1">
    <location>
        <begin position="64"/>
        <end position="85"/>
    </location>
</feature>
<comment type="caution">
    <text evidence="3">The sequence shown here is derived from an EMBL/GenBank/DDBJ whole genome shotgun (WGS) entry which is preliminary data.</text>
</comment>
<accession>A0ABT4SZA3</accession>
<dbReference type="RefSeq" id="WP_271277095.1">
    <property type="nucleotide sequence ID" value="NZ_BAABFD010000017.1"/>
</dbReference>
<keyword evidence="2" id="KW-0812">Transmembrane</keyword>
<evidence type="ECO:0008006" key="5">
    <source>
        <dbReference type="Google" id="ProtNLM"/>
    </source>
</evidence>